<dbReference type="GO" id="GO:0007200">
    <property type="term" value="P:phospholipase C-activating G protein-coupled receptor signaling pathway"/>
    <property type="evidence" value="ECO:0007669"/>
    <property type="project" value="InterPro"/>
</dbReference>
<evidence type="ECO:0000313" key="3">
    <source>
        <dbReference type="Proteomes" id="UP000316079"/>
    </source>
</evidence>
<protein>
    <recommendedName>
        <fullName evidence="1">G protein gamma domain-containing protein</fullName>
    </recommendedName>
</protein>
<dbReference type="GO" id="GO:0005834">
    <property type="term" value="C:heterotrimeric G-protein complex"/>
    <property type="evidence" value="ECO:0007669"/>
    <property type="project" value="InterPro"/>
</dbReference>
<dbReference type="Pfam" id="PF00631">
    <property type="entry name" value="G-gamma"/>
    <property type="match status" value="1"/>
</dbReference>
<dbReference type="GO" id="GO:0031681">
    <property type="term" value="F:G-protein beta-subunit binding"/>
    <property type="evidence" value="ECO:0007669"/>
    <property type="project" value="InterPro"/>
</dbReference>
<dbReference type="InterPro" id="IPR036284">
    <property type="entry name" value="GGL_sf"/>
</dbReference>
<dbReference type="SMART" id="SM00224">
    <property type="entry name" value="GGL"/>
    <property type="match status" value="1"/>
</dbReference>
<dbReference type="EMBL" id="SRMA01026678">
    <property type="protein sequence ID" value="TRY77670.1"/>
    <property type="molecule type" value="Genomic_DNA"/>
</dbReference>
<sequence length="73" mass="8545">MKLVFRMDELDVDQLKSHVQSLKQQLQLSREKTSASLPDLTKWIEEKINEDPFLNADMLKDNPWVESSKCVLL</sequence>
<dbReference type="AlphaFoldDB" id="A0A553PJ12"/>
<dbReference type="SUPFAM" id="SSF48670">
    <property type="entry name" value="Transducin (heterotrimeric G protein), gamma chain"/>
    <property type="match status" value="1"/>
</dbReference>
<dbReference type="InterPro" id="IPR015898">
    <property type="entry name" value="G-protein_gamma-like_dom"/>
</dbReference>
<proteinExistence type="predicted"/>
<gene>
    <name evidence="2" type="ORF">DNTS_017953</name>
</gene>
<dbReference type="InterPro" id="IPR039227">
    <property type="entry name" value="GNG13"/>
</dbReference>
<comment type="caution">
    <text evidence="2">The sequence shown here is derived from an EMBL/GenBank/DDBJ whole genome shotgun (WGS) entry which is preliminary data.</text>
</comment>
<feature type="domain" description="G protein gamma" evidence="1">
    <location>
        <begin position="8"/>
        <end position="73"/>
    </location>
</feature>
<name>A0A553PJ12_9TELE</name>
<reference evidence="2 3" key="1">
    <citation type="journal article" date="2019" name="Sci. Data">
        <title>Hybrid genome assembly and annotation of Danionella translucida.</title>
        <authorList>
            <person name="Kadobianskyi M."/>
            <person name="Schulze L."/>
            <person name="Schuelke M."/>
            <person name="Judkewitz B."/>
        </authorList>
    </citation>
    <scope>NUCLEOTIDE SEQUENCE [LARGE SCALE GENOMIC DNA]</scope>
    <source>
        <strain evidence="2 3">Bolton</strain>
    </source>
</reference>
<evidence type="ECO:0000259" key="1">
    <source>
        <dbReference type="PROSITE" id="PS50058"/>
    </source>
</evidence>
<accession>A0A553PJ12</accession>
<dbReference type="PROSITE" id="PS50058">
    <property type="entry name" value="G_PROTEIN_GAMMA"/>
    <property type="match status" value="1"/>
</dbReference>
<dbReference type="Gene3D" id="4.10.260.10">
    <property type="entry name" value="Transducin (heterotrimeric G protein), gamma chain"/>
    <property type="match status" value="1"/>
</dbReference>
<dbReference type="STRING" id="623744.A0A553PJ12"/>
<dbReference type="GO" id="GO:0050909">
    <property type="term" value="P:sensory perception of taste"/>
    <property type="evidence" value="ECO:0007669"/>
    <property type="project" value="InterPro"/>
</dbReference>
<organism evidence="2 3">
    <name type="scientific">Danionella cerebrum</name>
    <dbReference type="NCBI Taxonomy" id="2873325"/>
    <lineage>
        <taxon>Eukaryota</taxon>
        <taxon>Metazoa</taxon>
        <taxon>Chordata</taxon>
        <taxon>Craniata</taxon>
        <taxon>Vertebrata</taxon>
        <taxon>Euteleostomi</taxon>
        <taxon>Actinopterygii</taxon>
        <taxon>Neopterygii</taxon>
        <taxon>Teleostei</taxon>
        <taxon>Ostariophysi</taxon>
        <taxon>Cypriniformes</taxon>
        <taxon>Danionidae</taxon>
        <taxon>Danioninae</taxon>
        <taxon>Danionella</taxon>
    </lineage>
</organism>
<keyword evidence="3" id="KW-1185">Reference proteome</keyword>
<dbReference type="PANTHER" id="PTHR15936:SF2">
    <property type="entry name" value="GUANINE NUCLEOTIDE-BINDING PROTEIN G(I)_G(S)_G(O) SUBUNIT GAMMA-13"/>
    <property type="match status" value="1"/>
</dbReference>
<dbReference type="PANTHER" id="PTHR15936">
    <property type="entry name" value="GUANINE NUCLEOTIDE-BINDING PROTEIN G I /G S /G O GAMMA-13 SUBUNIT"/>
    <property type="match status" value="1"/>
</dbReference>
<dbReference type="SMART" id="SM01224">
    <property type="entry name" value="G_gamma"/>
    <property type="match status" value="1"/>
</dbReference>
<dbReference type="OrthoDB" id="9922095at2759"/>
<dbReference type="Proteomes" id="UP000316079">
    <property type="component" value="Unassembled WGS sequence"/>
</dbReference>
<evidence type="ECO:0000313" key="2">
    <source>
        <dbReference type="EMBL" id="TRY77670.1"/>
    </source>
</evidence>